<dbReference type="GO" id="GO:0004459">
    <property type="term" value="F:L-lactate dehydrogenase (NAD+) activity"/>
    <property type="evidence" value="ECO:0007669"/>
    <property type="project" value="TreeGrafter"/>
</dbReference>
<dbReference type="Proteomes" id="UP000758155">
    <property type="component" value="Unassembled WGS sequence"/>
</dbReference>
<protein>
    <recommendedName>
        <fullName evidence="1">Lactate/malate dehydrogenase C-terminal domain-containing protein</fullName>
    </recommendedName>
</protein>
<dbReference type="PRINTS" id="PR00086">
    <property type="entry name" value="LLDHDRGNASE"/>
</dbReference>
<dbReference type="PANTHER" id="PTHR43128:SF16">
    <property type="entry name" value="L-LACTATE DEHYDROGENASE"/>
    <property type="match status" value="1"/>
</dbReference>
<feature type="domain" description="Lactate/malate dehydrogenase C-terminal" evidence="1">
    <location>
        <begin position="40"/>
        <end position="194"/>
    </location>
</feature>
<accession>A0A9P4WRS4</accession>
<reference evidence="2" key="1">
    <citation type="submission" date="2019-04" db="EMBL/GenBank/DDBJ databases">
        <title>Sequencing of skin fungus with MAO and IRED activity.</title>
        <authorList>
            <person name="Marsaioli A.J."/>
            <person name="Bonatto J.M.C."/>
            <person name="Reis Junior O."/>
        </authorList>
    </citation>
    <scope>NUCLEOTIDE SEQUENCE</scope>
    <source>
        <strain evidence="2">28M1</strain>
    </source>
</reference>
<dbReference type="Gene3D" id="3.40.50.720">
    <property type="entry name" value="NAD(P)-binding Rossmann-like Domain"/>
    <property type="match status" value="1"/>
</dbReference>
<dbReference type="GO" id="GO:0006089">
    <property type="term" value="P:lactate metabolic process"/>
    <property type="evidence" value="ECO:0007669"/>
    <property type="project" value="TreeGrafter"/>
</dbReference>
<dbReference type="SUPFAM" id="SSF51735">
    <property type="entry name" value="NAD(P)-binding Rossmann-fold domains"/>
    <property type="match status" value="1"/>
</dbReference>
<dbReference type="InterPro" id="IPR022383">
    <property type="entry name" value="Lactate/malate_DH_C"/>
</dbReference>
<dbReference type="SUPFAM" id="SSF56327">
    <property type="entry name" value="LDH C-terminal domain-like"/>
    <property type="match status" value="1"/>
</dbReference>
<gene>
    <name evidence="2" type="ORF">E8E12_000995</name>
</gene>
<dbReference type="Pfam" id="PF02866">
    <property type="entry name" value="Ldh_1_C"/>
    <property type="match status" value="1"/>
</dbReference>
<dbReference type="InterPro" id="IPR001557">
    <property type="entry name" value="L-lactate/malate_DH"/>
</dbReference>
<name>A0A9P4WRS4_9PLEO</name>
<evidence type="ECO:0000259" key="1">
    <source>
        <dbReference type="Pfam" id="PF02866"/>
    </source>
</evidence>
<dbReference type="OrthoDB" id="6270329at2759"/>
<dbReference type="PANTHER" id="PTHR43128">
    <property type="entry name" value="L-2-HYDROXYCARBOXYLATE DEHYDROGENASE (NAD(P)(+))"/>
    <property type="match status" value="1"/>
</dbReference>
<dbReference type="Gene3D" id="3.90.110.10">
    <property type="entry name" value="Lactate dehydrogenase/glycoside hydrolase, family 4, C-terminal"/>
    <property type="match status" value="1"/>
</dbReference>
<dbReference type="AlphaFoldDB" id="A0A9P4WRS4"/>
<evidence type="ECO:0000313" key="3">
    <source>
        <dbReference type="Proteomes" id="UP000758155"/>
    </source>
</evidence>
<sequence length="201" mass="21640">MKPFRRDTILLIVTNPVDLLTSLAQRLSGLPSAQVIGTGTLLDSVWLRGILADKYDVAASSIDAMVLGEHCGTRFVCWPSVSIGGIPIDDFATPSVVDKLKIIQDCKDEGQSIIEEKGAIVFGIAAVVATLCTSILFDQRRVYPISHMQPDLGCCLSMPTVLGKSGAENTPTVSLTLIEKEELQQVAVEMNQVLARLLDSV</sequence>
<evidence type="ECO:0000313" key="2">
    <source>
        <dbReference type="EMBL" id="KAF3040043.1"/>
    </source>
</evidence>
<comment type="caution">
    <text evidence="2">The sequence shown here is derived from an EMBL/GenBank/DDBJ whole genome shotgun (WGS) entry which is preliminary data.</text>
</comment>
<dbReference type="InterPro" id="IPR036291">
    <property type="entry name" value="NAD(P)-bd_dom_sf"/>
</dbReference>
<keyword evidence="3" id="KW-1185">Reference proteome</keyword>
<dbReference type="InterPro" id="IPR015955">
    <property type="entry name" value="Lactate_DH/Glyco_Ohase_4_C"/>
</dbReference>
<dbReference type="EMBL" id="SWKV01000027">
    <property type="protein sequence ID" value="KAF3040043.1"/>
    <property type="molecule type" value="Genomic_DNA"/>
</dbReference>
<proteinExistence type="predicted"/>
<organism evidence="2 3">
    <name type="scientific">Didymella heteroderae</name>
    <dbReference type="NCBI Taxonomy" id="1769908"/>
    <lineage>
        <taxon>Eukaryota</taxon>
        <taxon>Fungi</taxon>
        <taxon>Dikarya</taxon>
        <taxon>Ascomycota</taxon>
        <taxon>Pezizomycotina</taxon>
        <taxon>Dothideomycetes</taxon>
        <taxon>Pleosporomycetidae</taxon>
        <taxon>Pleosporales</taxon>
        <taxon>Pleosporineae</taxon>
        <taxon>Didymellaceae</taxon>
        <taxon>Didymella</taxon>
    </lineage>
</organism>